<evidence type="ECO:0000313" key="3">
    <source>
        <dbReference type="EMBL" id="RAM38628.1"/>
    </source>
</evidence>
<comment type="caution">
    <text evidence="3">The sequence shown here is derived from an EMBL/GenBank/DDBJ whole genome shotgun (WGS) entry which is preliminary data.</text>
</comment>
<evidence type="ECO:0000256" key="1">
    <source>
        <dbReference type="ARBA" id="ARBA00022723"/>
    </source>
</evidence>
<evidence type="ECO:0000313" key="4">
    <source>
        <dbReference type="Proteomes" id="UP000249166"/>
    </source>
</evidence>
<dbReference type="GO" id="GO:0046491">
    <property type="term" value="P:L-methylmalonyl-CoA metabolic process"/>
    <property type="evidence" value="ECO:0007669"/>
    <property type="project" value="TreeGrafter"/>
</dbReference>
<dbReference type="OrthoDB" id="9798201at2"/>
<name>A0A328HJ36_ARTGO</name>
<dbReference type="Pfam" id="PF00903">
    <property type="entry name" value="Glyoxalase"/>
    <property type="match status" value="1"/>
</dbReference>
<dbReference type="InterPro" id="IPR029068">
    <property type="entry name" value="Glyas_Bleomycin-R_OHBP_Dase"/>
</dbReference>
<dbReference type="InterPro" id="IPR051785">
    <property type="entry name" value="MMCE/EMCE_epimerase"/>
</dbReference>
<gene>
    <name evidence="3" type="ORF">DBZ45_04025</name>
</gene>
<dbReference type="PANTHER" id="PTHR43048:SF3">
    <property type="entry name" value="METHYLMALONYL-COA EPIMERASE, MITOCHONDRIAL"/>
    <property type="match status" value="1"/>
</dbReference>
<dbReference type="AlphaFoldDB" id="A0A328HJ36"/>
<dbReference type="EMBL" id="QLNP01000047">
    <property type="protein sequence ID" value="RAM38628.1"/>
    <property type="molecule type" value="Genomic_DNA"/>
</dbReference>
<accession>A0A328HJ36</accession>
<evidence type="ECO:0000259" key="2">
    <source>
        <dbReference type="PROSITE" id="PS51819"/>
    </source>
</evidence>
<dbReference type="PANTHER" id="PTHR43048">
    <property type="entry name" value="METHYLMALONYL-COA EPIMERASE"/>
    <property type="match status" value="1"/>
</dbReference>
<protein>
    <submittedName>
        <fullName evidence="3">VOC family protein</fullName>
    </submittedName>
</protein>
<feature type="domain" description="VOC" evidence="2">
    <location>
        <begin position="13"/>
        <end position="133"/>
    </location>
</feature>
<organism evidence="3 4">
    <name type="scientific">Arthrobacter globiformis</name>
    <dbReference type="NCBI Taxonomy" id="1665"/>
    <lineage>
        <taxon>Bacteria</taxon>
        <taxon>Bacillati</taxon>
        <taxon>Actinomycetota</taxon>
        <taxon>Actinomycetes</taxon>
        <taxon>Micrococcales</taxon>
        <taxon>Micrococcaceae</taxon>
        <taxon>Arthrobacter</taxon>
    </lineage>
</organism>
<sequence length="136" mass="14365">MSSNPENFNSTKDFVSVRYMVDDVDAAVGFYTKHLGFSVRMSAAPAFADVVRGQLRLLLSGPTSSAGRAMPDGAVPGPGGWNRIHLIVSDIAAEVDRLRAAGVPFRNDIVRGPGGQQILLEDPAGNVVELFQPAGA</sequence>
<dbReference type="CDD" id="cd06587">
    <property type="entry name" value="VOC"/>
    <property type="match status" value="1"/>
</dbReference>
<dbReference type="GO" id="GO:0004493">
    <property type="term" value="F:methylmalonyl-CoA epimerase activity"/>
    <property type="evidence" value="ECO:0007669"/>
    <property type="project" value="TreeGrafter"/>
</dbReference>
<proteinExistence type="predicted"/>
<keyword evidence="1" id="KW-0479">Metal-binding</keyword>
<reference evidence="3 4" key="1">
    <citation type="submission" date="2018-04" db="EMBL/GenBank/DDBJ databases">
        <title>Bacteria isolated from cave deposits of Manipur.</title>
        <authorList>
            <person name="Sahoo D."/>
            <person name="Sarangthem I."/>
            <person name="Nandeibam J."/>
        </authorList>
    </citation>
    <scope>NUCLEOTIDE SEQUENCE [LARGE SCALE GENOMIC DNA]</scope>
    <source>
        <strain evidence="4">mrc11</strain>
    </source>
</reference>
<dbReference type="SUPFAM" id="SSF54593">
    <property type="entry name" value="Glyoxalase/Bleomycin resistance protein/Dihydroxybiphenyl dioxygenase"/>
    <property type="match status" value="1"/>
</dbReference>
<dbReference type="InterPro" id="IPR004360">
    <property type="entry name" value="Glyas_Fos-R_dOase_dom"/>
</dbReference>
<dbReference type="PROSITE" id="PS51819">
    <property type="entry name" value="VOC"/>
    <property type="match status" value="1"/>
</dbReference>
<dbReference type="GO" id="GO:0046872">
    <property type="term" value="F:metal ion binding"/>
    <property type="evidence" value="ECO:0007669"/>
    <property type="project" value="UniProtKB-KW"/>
</dbReference>
<dbReference type="Gene3D" id="3.10.180.10">
    <property type="entry name" value="2,3-Dihydroxybiphenyl 1,2-Dioxygenase, domain 1"/>
    <property type="match status" value="1"/>
</dbReference>
<dbReference type="InterPro" id="IPR037523">
    <property type="entry name" value="VOC_core"/>
</dbReference>
<dbReference type="RefSeq" id="WP_111902667.1">
    <property type="nucleotide sequence ID" value="NZ_QLNP01000047.1"/>
</dbReference>
<dbReference type="Proteomes" id="UP000249166">
    <property type="component" value="Unassembled WGS sequence"/>
</dbReference>